<accession>A0A383BH41</accession>
<name>A0A383BH41_9ZZZZ</name>
<evidence type="ECO:0000313" key="2">
    <source>
        <dbReference type="EMBL" id="SVE19110.1"/>
    </source>
</evidence>
<evidence type="ECO:0000256" key="1">
    <source>
        <dbReference type="SAM" id="Phobius"/>
    </source>
</evidence>
<dbReference type="EMBL" id="UINC01200294">
    <property type="protein sequence ID" value="SVE19110.1"/>
    <property type="molecule type" value="Genomic_DNA"/>
</dbReference>
<keyword evidence="1" id="KW-0812">Transmembrane</keyword>
<dbReference type="AlphaFoldDB" id="A0A383BH41"/>
<organism evidence="2">
    <name type="scientific">marine metagenome</name>
    <dbReference type="NCBI Taxonomy" id="408172"/>
    <lineage>
        <taxon>unclassified sequences</taxon>
        <taxon>metagenomes</taxon>
        <taxon>ecological metagenomes</taxon>
    </lineage>
</organism>
<protein>
    <submittedName>
        <fullName evidence="2">Uncharacterized protein</fullName>
    </submittedName>
</protein>
<sequence>MDSVKDAIEEIIEESYLLGLSEAEIREDFRRFIVTCYGVIEANVKNREAISGLAEDLAREKTCVLIADHSDEEAAFDEAGGKIKDAQEAFAEKIARRKRMILKAIADYDPQLVRLIDEQRFQGEIKEIVRPKFKLKQSYNWEHHRQLLLKLGYGTTVVLIMLLIYLGFIQNP</sequence>
<reference evidence="2" key="1">
    <citation type="submission" date="2018-05" db="EMBL/GenBank/DDBJ databases">
        <authorList>
            <person name="Lanie J.A."/>
            <person name="Ng W.-L."/>
            <person name="Kazmierczak K.M."/>
            <person name="Andrzejewski T.M."/>
            <person name="Davidsen T.M."/>
            <person name="Wayne K.J."/>
            <person name="Tettelin H."/>
            <person name="Glass J.I."/>
            <person name="Rusch D."/>
            <person name="Podicherti R."/>
            <person name="Tsui H.-C.T."/>
            <person name="Winkler M.E."/>
        </authorList>
    </citation>
    <scope>NUCLEOTIDE SEQUENCE</scope>
</reference>
<feature type="transmembrane region" description="Helical" evidence="1">
    <location>
        <begin position="147"/>
        <end position="169"/>
    </location>
</feature>
<keyword evidence="1" id="KW-0472">Membrane</keyword>
<proteinExistence type="predicted"/>
<keyword evidence="1" id="KW-1133">Transmembrane helix</keyword>
<gene>
    <name evidence="2" type="ORF">METZ01_LOCUS471964</name>
</gene>